<evidence type="ECO:0000313" key="2">
    <source>
        <dbReference type="EMBL" id="MBJ7549243.1"/>
    </source>
</evidence>
<proteinExistence type="predicted"/>
<accession>A0ABS0Z745</accession>
<keyword evidence="1" id="KW-1133">Transmembrane helix</keyword>
<dbReference type="RefSeq" id="WP_199460195.1">
    <property type="nucleotide sequence ID" value="NZ_JAEMUH010000001.1"/>
</dbReference>
<evidence type="ECO:0000313" key="3">
    <source>
        <dbReference type="Proteomes" id="UP000598488"/>
    </source>
</evidence>
<name>A0ABS0Z745_9GAMM</name>
<keyword evidence="1" id="KW-0812">Transmembrane</keyword>
<dbReference type="Proteomes" id="UP000598488">
    <property type="component" value="Unassembled WGS sequence"/>
</dbReference>
<keyword evidence="3" id="KW-1185">Reference proteome</keyword>
<protein>
    <submittedName>
        <fullName evidence="2">Uncharacterized protein</fullName>
    </submittedName>
</protein>
<dbReference type="EMBL" id="JAEMUH010000001">
    <property type="protein sequence ID" value="MBJ7549243.1"/>
    <property type="molecule type" value="Genomic_DNA"/>
</dbReference>
<feature type="transmembrane region" description="Helical" evidence="1">
    <location>
        <begin position="149"/>
        <end position="171"/>
    </location>
</feature>
<feature type="transmembrane region" description="Helical" evidence="1">
    <location>
        <begin position="21"/>
        <end position="44"/>
    </location>
</feature>
<comment type="caution">
    <text evidence="2">The sequence shown here is derived from an EMBL/GenBank/DDBJ whole genome shotgun (WGS) entry which is preliminary data.</text>
</comment>
<gene>
    <name evidence="2" type="ORF">JHD44_00975</name>
</gene>
<organism evidence="2 3">
    <name type="scientific">Marinomonas ostreistagni</name>
    <dbReference type="NCBI Taxonomy" id="359209"/>
    <lineage>
        <taxon>Bacteria</taxon>
        <taxon>Pseudomonadati</taxon>
        <taxon>Pseudomonadota</taxon>
        <taxon>Gammaproteobacteria</taxon>
        <taxon>Oceanospirillales</taxon>
        <taxon>Oceanospirillaceae</taxon>
        <taxon>Marinomonas</taxon>
    </lineage>
</organism>
<evidence type="ECO:0000256" key="1">
    <source>
        <dbReference type="SAM" id="Phobius"/>
    </source>
</evidence>
<keyword evidence="1" id="KW-0472">Membrane</keyword>
<reference evidence="2 3" key="1">
    <citation type="submission" date="2020-12" db="EMBL/GenBank/DDBJ databases">
        <title>Comparative genome analysis of fungal antagonists Marinomonas ostreistagni 398 and M. spartinae 468.</title>
        <authorList>
            <person name="Fields J.L."/>
            <person name="Mavrodi O.V."/>
            <person name="Biber P.D."/>
            <person name="Indest K.J."/>
            <person name="Mavrodi D.V."/>
        </authorList>
    </citation>
    <scope>NUCLEOTIDE SEQUENCE [LARGE SCALE GENOMIC DNA]</scope>
    <source>
        <strain evidence="2 3">USM7</strain>
    </source>
</reference>
<sequence length="583" mass="66458">MQSNHSAYTAFDKRRIRFSDWIIQYAIVFLLLFSGVLFGSYYAVNQKQEAVFQTLAELHDIAHSSSKLTMLWQSKYIDNDNAISDLISKESMLAQRLQSVLSNSDGLPTAPIAFSKFTISEQAQLATNRLEQLGQIALEKSAQFNSKNIWSYPLILAIGGSWLLLFAYLIWGWRRVLQDRRSSIHFYHAQVDRAQVGAHMTVPMARNDEFGEFARYLSSYIQVLETEKQQSEKVSTLYKAALLNSLSSKLVLNSSREVLTVSEGFYELWVLESDVLSELLGIDAQLTELDGEIVSKSLINGNKGASIKLGRHHFDIRCIEIDLGQEQGYLIEFSKVILSAEIRVLEATLSLMASDVWDAPIRILDEESPYFSFSRKLERTRQQVDSFLQGVDHFVKERDKEYPKITKLQQLLDWMGANLKSENSEVESLINSHEQLHLDIDTSKHEFLKVREQIEYRFELYEAYLQQLLEWQASQGTWVATVNNGLIDAKEAILNLLSVVHTEPTSASLIEHSVIDLTHDIDTVLASIVESKPLPRELRLEHIKSSESDLMRHLNDVQTRLDALSSSVKQGLPSMKDSLNFDK</sequence>